<feature type="domain" description="Methyltransferase type 11" evidence="1">
    <location>
        <begin position="170"/>
        <end position="223"/>
    </location>
</feature>
<organism evidence="2 3">
    <name type="scientific">Leptolyngbya foveolarum</name>
    <dbReference type="NCBI Taxonomy" id="47253"/>
    <lineage>
        <taxon>Bacteria</taxon>
        <taxon>Bacillati</taxon>
        <taxon>Cyanobacteriota</taxon>
        <taxon>Cyanophyceae</taxon>
        <taxon>Leptolyngbyales</taxon>
        <taxon>Leptolyngbyaceae</taxon>
        <taxon>Leptolyngbya group</taxon>
        <taxon>Leptolyngbya</taxon>
    </lineage>
</organism>
<protein>
    <submittedName>
        <fullName evidence="2">Methyltransferase type 11</fullName>
    </submittedName>
</protein>
<dbReference type="EMBL" id="QBMC01000106">
    <property type="protein sequence ID" value="PZO14592.1"/>
    <property type="molecule type" value="Genomic_DNA"/>
</dbReference>
<dbReference type="GO" id="GO:0008757">
    <property type="term" value="F:S-adenosylmethionine-dependent methyltransferase activity"/>
    <property type="evidence" value="ECO:0007669"/>
    <property type="project" value="InterPro"/>
</dbReference>
<dbReference type="Pfam" id="PF08241">
    <property type="entry name" value="Methyltransf_11"/>
    <property type="match status" value="1"/>
</dbReference>
<accession>A0A2W4U124</accession>
<evidence type="ECO:0000259" key="1">
    <source>
        <dbReference type="Pfam" id="PF08241"/>
    </source>
</evidence>
<proteinExistence type="predicted"/>
<evidence type="ECO:0000313" key="3">
    <source>
        <dbReference type="Proteomes" id="UP000249354"/>
    </source>
</evidence>
<keyword evidence="2" id="KW-0489">Methyltransferase</keyword>
<comment type="caution">
    <text evidence="2">The sequence shown here is derived from an EMBL/GenBank/DDBJ whole genome shotgun (WGS) entry which is preliminary data.</text>
</comment>
<evidence type="ECO:0000313" key="2">
    <source>
        <dbReference type="EMBL" id="PZO14592.1"/>
    </source>
</evidence>
<sequence length="313" mass="34978">MALSASPICLAFAPFRECNLSAQKQISSITGEGYAALSVIDYLSQISRHRLFPSVTFRNHTMSQPADSMTIHSSSSPIPRWKGWLLRLTQRSPANGQVRFGDLRRVTPISQHFGYDRGLPVDRYYIENFLSLYASDIKGRVLEIGDAAYSTKFGGDQITQQDVMHVSEGNPIATFVGDLTHAEQLPTDSFDCFVLTQTLHLVYDFHSALETIYRVLKPGGVVLATVPGISHKSVDEWQDYWCYSFTTASMKKLFGEFFPADGVEVEAHGNVLAAIAFLEGLSFDELTQQELDYRDRCYELLITIRAVKPVSGL</sequence>
<gene>
    <name evidence="2" type="ORF">DCF25_14755</name>
</gene>
<dbReference type="Proteomes" id="UP000249354">
    <property type="component" value="Unassembled WGS sequence"/>
</dbReference>
<keyword evidence="2" id="KW-0808">Transferase</keyword>
<dbReference type="InterPro" id="IPR013216">
    <property type="entry name" value="Methyltransf_11"/>
</dbReference>
<dbReference type="InterPro" id="IPR029063">
    <property type="entry name" value="SAM-dependent_MTases_sf"/>
</dbReference>
<dbReference type="Gene3D" id="3.40.50.150">
    <property type="entry name" value="Vaccinia Virus protein VP39"/>
    <property type="match status" value="1"/>
</dbReference>
<dbReference type="CDD" id="cd02440">
    <property type="entry name" value="AdoMet_MTases"/>
    <property type="match status" value="1"/>
</dbReference>
<name>A0A2W4U124_9CYAN</name>
<dbReference type="GO" id="GO:0032259">
    <property type="term" value="P:methylation"/>
    <property type="evidence" value="ECO:0007669"/>
    <property type="project" value="UniProtKB-KW"/>
</dbReference>
<reference evidence="2 3" key="2">
    <citation type="submission" date="2018-06" db="EMBL/GenBank/DDBJ databases">
        <title>Metagenomic assembly of (sub)arctic Cyanobacteria and their associated microbiome from non-axenic cultures.</title>
        <authorList>
            <person name="Baurain D."/>
        </authorList>
    </citation>
    <scope>NUCLEOTIDE SEQUENCE [LARGE SCALE GENOMIC DNA]</scope>
    <source>
        <strain evidence="2">ULC129bin1</strain>
    </source>
</reference>
<reference evidence="3" key="1">
    <citation type="submission" date="2018-04" db="EMBL/GenBank/DDBJ databases">
        <authorList>
            <person name="Cornet L."/>
        </authorList>
    </citation>
    <scope>NUCLEOTIDE SEQUENCE [LARGE SCALE GENOMIC DNA]</scope>
</reference>
<dbReference type="SUPFAM" id="SSF53335">
    <property type="entry name" value="S-adenosyl-L-methionine-dependent methyltransferases"/>
    <property type="match status" value="1"/>
</dbReference>
<dbReference type="AlphaFoldDB" id="A0A2W4U124"/>